<dbReference type="EMBL" id="LXFE01000148">
    <property type="protein sequence ID" value="OLL26766.1"/>
    <property type="molecule type" value="Genomic_DNA"/>
</dbReference>
<dbReference type="PANTHER" id="PTHR23245">
    <property type="entry name" value="TRNA METHYLTRANSFERASE"/>
    <property type="match status" value="1"/>
</dbReference>
<evidence type="ECO:0000256" key="6">
    <source>
        <dbReference type="ARBA" id="ARBA00022694"/>
    </source>
</evidence>
<comment type="similarity">
    <text evidence="1">Belongs to the class I-like SAM-binding methyltransferase superfamily. TRM5/TYW2 family.</text>
</comment>
<dbReference type="SUPFAM" id="SSF53335">
    <property type="entry name" value="S-adenosyl-L-methionine-dependent methyltransferases"/>
    <property type="match status" value="1"/>
</dbReference>
<keyword evidence="2 10" id="KW-0963">Cytoplasm</keyword>
<protein>
    <recommendedName>
        <fullName evidence="10">tRNA (guanine(37)-N1)-methyltransferase</fullName>
        <ecNumber evidence="10">2.1.1.228</ecNumber>
    </recommendedName>
    <alternativeName>
        <fullName evidence="10">M1G-methyltransferase</fullName>
    </alternativeName>
    <alternativeName>
        <fullName evidence="10">tRNA [GM37] methyltransferase</fullName>
    </alternativeName>
    <alternativeName>
        <fullName evidence="10">tRNA methyltransferase 5</fullName>
    </alternativeName>
</protein>
<feature type="binding site" evidence="10">
    <location>
        <begin position="280"/>
        <end position="281"/>
    </location>
    <ligand>
        <name>S-adenosyl-L-methionine</name>
        <dbReference type="ChEBI" id="CHEBI:59789"/>
    </ligand>
</feature>
<keyword evidence="3 10" id="KW-0489">Methyltransferase</keyword>
<dbReference type="OMA" id="WSYVDVM"/>
<dbReference type="GO" id="GO:0005634">
    <property type="term" value="C:nucleus"/>
    <property type="evidence" value="ECO:0007669"/>
    <property type="project" value="UniProtKB-SubCell"/>
</dbReference>
<keyword evidence="8 10" id="KW-0539">Nucleus</keyword>
<dbReference type="STRING" id="1198029.A0A1U7LVR1"/>
<keyword evidence="7 10" id="KW-0496">Mitochondrion</keyword>
<dbReference type="FunFam" id="3.30.300.110:FF:000001">
    <property type="entry name" value="tRNA (guanine(37)-N1)-methyltransferase"/>
    <property type="match status" value="1"/>
</dbReference>
<comment type="subcellular location">
    <subcellularLocation>
        <location evidence="10">Mitochondrion matrix</location>
    </subcellularLocation>
    <subcellularLocation>
        <location evidence="10">Nucleus</location>
    </subcellularLocation>
    <subcellularLocation>
        <location evidence="10">Cytoplasm</location>
    </subcellularLocation>
    <text evidence="10">Predominantly in the mitochondria and in the nucleus.</text>
</comment>
<dbReference type="Pfam" id="PF02475">
    <property type="entry name" value="TRM5-TYW2_MTfase"/>
    <property type="match status" value="1"/>
</dbReference>
<dbReference type="EC" id="2.1.1.228" evidence="10"/>
<evidence type="ECO:0000256" key="2">
    <source>
        <dbReference type="ARBA" id="ARBA00022490"/>
    </source>
</evidence>
<evidence type="ECO:0000256" key="1">
    <source>
        <dbReference type="ARBA" id="ARBA00009775"/>
    </source>
</evidence>
<feature type="binding site" evidence="10">
    <location>
        <position position="326"/>
    </location>
    <ligand>
        <name>S-adenosyl-L-methionine</name>
        <dbReference type="ChEBI" id="CHEBI:59789"/>
    </ligand>
</feature>
<feature type="binding site" evidence="10">
    <location>
        <position position="214"/>
    </location>
    <ligand>
        <name>S-adenosyl-L-methionine</name>
        <dbReference type="ChEBI" id="CHEBI:59789"/>
    </ligand>
</feature>
<dbReference type="InterPro" id="IPR025792">
    <property type="entry name" value="tRNA_Gua_MeTrfase_euk"/>
</dbReference>
<keyword evidence="6 10" id="KW-0819">tRNA processing</keyword>
<comment type="subunit">
    <text evidence="10">Monomer.</text>
</comment>
<comment type="function">
    <text evidence="10">Specifically methylates the N1 position of guanosine-37 in various cytoplasmic and mitochondrial tRNAs. Methylation is not dependent on the nature of the nucleoside 5' of the target nucleoside. This is the first step in the biosynthesis of wybutosine (yW), a modified base adjacent to the anticodon of tRNAs and required for accurate decoding.</text>
</comment>
<comment type="similarity">
    <text evidence="10">Belongs to the TRM5 / TYW2 family.</text>
</comment>
<evidence type="ECO:0000256" key="5">
    <source>
        <dbReference type="ARBA" id="ARBA00022691"/>
    </source>
</evidence>
<dbReference type="InterPro" id="IPR056744">
    <property type="entry name" value="TRM5/TYW2-like_N"/>
</dbReference>
<evidence type="ECO:0000256" key="4">
    <source>
        <dbReference type="ARBA" id="ARBA00022679"/>
    </source>
</evidence>
<dbReference type="OrthoDB" id="408788at2759"/>
<evidence type="ECO:0000256" key="7">
    <source>
        <dbReference type="ARBA" id="ARBA00023128"/>
    </source>
</evidence>
<comment type="catalytic activity">
    <reaction evidence="9 10">
        <text>guanosine(37) in tRNA + S-adenosyl-L-methionine = N(1)-methylguanosine(37) in tRNA + S-adenosyl-L-homocysteine + H(+)</text>
        <dbReference type="Rhea" id="RHEA:36899"/>
        <dbReference type="Rhea" id="RHEA-COMP:10145"/>
        <dbReference type="Rhea" id="RHEA-COMP:10147"/>
        <dbReference type="ChEBI" id="CHEBI:15378"/>
        <dbReference type="ChEBI" id="CHEBI:57856"/>
        <dbReference type="ChEBI" id="CHEBI:59789"/>
        <dbReference type="ChEBI" id="CHEBI:73542"/>
        <dbReference type="ChEBI" id="CHEBI:74269"/>
        <dbReference type="EC" id="2.1.1.228"/>
    </reaction>
</comment>
<dbReference type="InterPro" id="IPR029063">
    <property type="entry name" value="SAM-dependent_MTases_sf"/>
</dbReference>
<dbReference type="GO" id="GO:0052906">
    <property type="term" value="F:tRNA (guanine(37)-N1)-methyltransferase activity"/>
    <property type="evidence" value="ECO:0007669"/>
    <property type="project" value="UniProtKB-UniRule"/>
</dbReference>
<organism evidence="12 13">
    <name type="scientific">Neolecta irregularis (strain DAH-3)</name>
    <dbReference type="NCBI Taxonomy" id="1198029"/>
    <lineage>
        <taxon>Eukaryota</taxon>
        <taxon>Fungi</taxon>
        <taxon>Dikarya</taxon>
        <taxon>Ascomycota</taxon>
        <taxon>Taphrinomycotina</taxon>
        <taxon>Neolectales</taxon>
        <taxon>Neolectaceae</taxon>
        <taxon>Neolecta</taxon>
    </lineage>
</organism>
<evidence type="ECO:0000259" key="11">
    <source>
        <dbReference type="PROSITE" id="PS51684"/>
    </source>
</evidence>
<accession>A0A1U7LVR1</accession>
<dbReference type="GO" id="GO:0005759">
    <property type="term" value="C:mitochondrial matrix"/>
    <property type="evidence" value="ECO:0007669"/>
    <property type="project" value="UniProtKB-SubCell"/>
</dbReference>
<dbReference type="InterPro" id="IPR030382">
    <property type="entry name" value="MeTrfase_TRM5/TYW2"/>
</dbReference>
<proteinExistence type="inferred from homology"/>
<dbReference type="GO" id="GO:0070901">
    <property type="term" value="P:mitochondrial tRNA methylation"/>
    <property type="evidence" value="ECO:0007669"/>
    <property type="project" value="TreeGrafter"/>
</dbReference>
<dbReference type="Pfam" id="PF25133">
    <property type="entry name" value="TYW2_N_2"/>
    <property type="match status" value="1"/>
</dbReference>
<dbReference type="PANTHER" id="PTHR23245:SF36">
    <property type="entry name" value="TRNA (GUANINE(37)-N1)-METHYLTRANSFERASE"/>
    <property type="match status" value="1"/>
</dbReference>
<evidence type="ECO:0000256" key="3">
    <source>
        <dbReference type="ARBA" id="ARBA00022603"/>
    </source>
</evidence>
<feature type="binding site" evidence="10">
    <location>
        <begin position="252"/>
        <end position="253"/>
    </location>
    <ligand>
        <name>S-adenosyl-L-methionine</name>
        <dbReference type="ChEBI" id="CHEBI:59789"/>
    </ligand>
</feature>
<dbReference type="InterPro" id="IPR056743">
    <property type="entry name" value="TRM5-TYW2-like_MTfase"/>
</dbReference>
<dbReference type="PROSITE" id="PS51684">
    <property type="entry name" value="SAM_MT_TRM5_TYW2"/>
    <property type="match status" value="1"/>
</dbReference>
<evidence type="ECO:0000256" key="9">
    <source>
        <dbReference type="ARBA" id="ARBA00047783"/>
    </source>
</evidence>
<evidence type="ECO:0000256" key="8">
    <source>
        <dbReference type="ARBA" id="ARBA00023242"/>
    </source>
</evidence>
<feature type="domain" description="SAM-dependent methyltransferase TRM5/TYW2-type" evidence="11">
    <location>
        <begin position="125"/>
        <end position="343"/>
    </location>
</feature>
<name>A0A1U7LVR1_NEOID</name>
<dbReference type="AlphaFoldDB" id="A0A1U7LVR1"/>
<dbReference type="Gene3D" id="3.40.50.150">
    <property type="entry name" value="Vaccinia Virus protein VP39"/>
    <property type="match status" value="1"/>
</dbReference>
<dbReference type="Proteomes" id="UP000186594">
    <property type="component" value="Unassembled WGS sequence"/>
</dbReference>
<keyword evidence="4 10" id="KW-0808">Transferase</keyword>
<evidence type="ECO:0000256" key="10">
    <source>
        <dbReference type="HAMAP-Rule" id="MF_03152"/>
    </source>
</evidence>
<dbReference type="HAMAP" id="MF_03152">
    <property type="entry name" value="TRM5"/>
    <property type="match status" value="1"/>
</dbReference>
<keyword evidence="13" id="KW-1185">Reference proteome</keyword>
<evidence type="ECO:0000313" key="12">
    <source>
        <dbReference type="EMBL" id="OLL26766.1"/>
    </source>
</evidence>
<evidence type="ECO:0000313" key="13">
    <source>
        <dbReference type="Proteomes" id="UP000186594"/>
    </source>
</evidence>
<reference evidence="12 13" key="1">
    <citation type="submission" date="2016-04" db="EMBL/GenBank/DDBJ databases">
        <title>Evolutionary innovation and constraint leading to complex multicellularity in the Ascomycota.</title>
        <authorList>
            <person name="Cisse O."/>
            <person name="Nguyen A."/>
            <person name="Hewitt D.A."/>
            <person name="Jedd G."/>
            <person name="Stajich J.E."/>
        </authorList>
    </citation>
    <scope>NUCLEOTIDE SEQUENCE [LARGE SCALE GENOMIC DNA]</scope>
    <source>
        <strain evidence="12 13">DAH-3</strain>
    </source>
</reference>
<gene>
    <name evidence="10" type="primary">TRM5</name>
    <name evidence="12" type="ORF">NEOLI_001734</name>
</gene>
<sequence length="343" mass="38984">MFSPPALHGMKNLDRSLFHKTINLSAARVSGNQIPLFQRSCHQDVFKVPRLRSILQDGDDRLILLRPGVLPDDLSTLSTPTRQFISQHSIKIEPYKLELDYSYWKTDDILSSILPKHLDEIPGGFTLVGHIAHLNLRDQYLPYKHIIGQVILDKNYSVKTVVNKLDIIDSQFRNFQMQVLAGPAEFIVKQRENNCTFHFDFSKVYWNSRLETEHARLIKLFETHGIVCDVFAGVGPFAVPAGKNETFVLANDLNPSSYLSLVENIHFNKVGAFVRGYNLDGGDFIRQSPKLAEDLGKTASVTVGRLKRKQDRIIAVPRYISHYVMNLPASAIDFLGKYKISIY</sequence>
<dbReference type="Gene3D" id="3.30.300.110">
    <property type="entry name" value="Met-10+ protein-like domains"/>
    <property type="match status" value="1"/>
</dbReference>
<comment type="caution">
    <text evidence="12">The sequence shown here is derived from an EMBL/GenBank/DDBJ whole genome shotgun (WGS) entry which is preliminary data.</text>
</comment>
<dbReference type="GO" id="GO:0002939">
    <property type="term" value="P:tRNA N1-guanine methylation"/>
    <property type="evidence" value="ECO:0007669"/>
    <property type="project" value="TreeGrafter"/>
</dbReference>
<keyword evidence="5 10" id="KW-0949">S-adenosyl-L-methionine</keyword>